<dbReference type="InterPro" id="IPR037523">
    <property type="entry name" value="VOC_core"/>
</dbReference>
<comment type="similarity">
    <text evidence="3">Belongs to the KHG/KDPG aldolase family.</text>
</comment>
<organism evidence="10 11">
    <name type="scientific">Stomatobaculum longum</name>
    <dbReference type="NCBI Taxonomy" id="796942"/>
    <lineage>
        <taxon>Bacteria</taxon>
        <taxon>Bacillati</taxon>
        <taxon>Bacillota</taxon>
        <taxon>Clostridia</taxon>
        <taxon>Lachnospirales</taxon>
        <taxon>Lachnospiraceae</taxon>
        <taxon>Stomatobaculum</taxon>
    </lineage>
</organism>
<dbReference type="Proteomes" id="UP000018466">
    <property type="component" value="Unassembled WGS sequence"/>
</dbReference>
<gene>
    <name evidence="10" type="ORF">HMPREF9623_00748</name>
</gene>
<dbReference type="PANTHER" id="PTHR30246:SF1">
    <property type="entry name" value="2-DEHYDRO-3-DEOXY-6-PHOSPHOGALACTONATE ALDOLASE-RELATED"/>
    <property type="match status" value="1"/>
</dbReference>
<dbReference type="Gene3D" id="3.20.20.70">
    <property type="entry name" value="Aldolase class I"/>
    <property type="match status" value="1"/>
</dbReference>
<reference evidence="10 11" key="1">
    <citation type="submission" date="2011-10" db="EMBL/GenBank/DDBJ databases">
        <title>The Genome Sequence of Lachnospiraceae bacterium ACC2.</title>
        <authorList>
            <consortium name="The Broad Institute Genome Sequencing Platform"/>
            <person name="Earl A."/>
            <person name="Ward D."/>
            <person name="Feldgarden M."/>
            <person name="Gevers D."/>
            <person name="Sizova M."/>
            <person name="Hazen A."/>
            <person name="Epstein S."/>
            <person name="Young S.K."/>
            <person name="Zeng Q."/>
            <person name="Gargeya S."/>
            <person name="Fitzgerald M."/>
            <person name="Haas B."/>
            <person name="Abouelleil A."/>
            <person name="Alvarado L."/>
            <person name="Arachchi H.M."/>
            <person name="Berlin A."/>
            <person name="Brown A."/>
            <person name="Chapman S.B."/>
            <person name="Chen Z."/>
            <person name="Dunbar C."/>
            <person name="Freedman E."/>
            <person name="Gearin G."/>
            <person name="Goldberg J."/>
            <person name="Griggs A."/>
            <person name="Gujja S."/>
            <person name="Heiman D."/>
            <person name="Howarth C."/>
            <person name="Larson L."/>
            <person name="Lui A."/>
            <person name="MacDonald P.J.P."/>
            <person name="Montmayeur A."/>
            <person name="Murphy C."/>
            <person name="Neiman D."/>
            <person name="Pearson M."/>
            <person name="Priest M."/>
            <person name="Roberts A."/>
            <person name="Saif S."/>
            <person name="Shea T."/>
            <person name="Shenoy N."/>
            <person name="Sisk P."/>
            <person name="Stolte C."/>
            <person name="Sykes S."/>
            <person name="Wortman J."/>
            <person name="Nusbaum C."/>
            <person name="Birren B."/>
        </authorList>
    </citation>
    <scope>NUCLEOTIDE SEQUENCE [LARGE SCALE GENOMIC DNA]</scope>
    <source>
        <strain evidence="10 11">ACC2</strain>
    </source>
</reference>
<dbReference type="PANTHER" id="PTHR30246">
    <property type="entry name" value="2-KETO-3-DEOXY-6-PHOSPHOGLUCONATE ALDOLASE"/>
    <property type="match status" value="1"/>
</dbReference>
<evidence type="ECO:0000256" key="7">
    <source>
        <dbReference type="ARBA" id="ARBA00023270"/>
    </source>
</evidence>
<evidence type="ECO:0000256" key="5">
    <source>
        <dbReference type="ARBA" id="ARBA00013063"/>
    </source>
</evidence>
<keyword evidence="8" id="KW-0119">Carbohydrate metabolism</keyword>
<comment type="subunit">
    <text evidence="4">Homotrimer.</text>
</comment>
<accession>A0AA36Y589</accession>
<keyword evidence="6" id="KW-0456">Lyase</keyword>
<dbReference type="AlphaFoldDB" id="A0AA36Y589"/>
<evidence type="ECO:0000313" key="11">
    <source>
        <dbReference type="Proteomes" id="UP000018466"/>
    </source>
</evidence>
<evidence type="ECO:0000313" key="10">
    <source>
        <dbReference type="EMBL" id="EHO17149.1"/>
    </source>
</evidence>
<dbReference type="Pfam" id="PF01081">
    <property type="entry name" value="Aldolase"/>
    <property type="match status" value="1"/>
</dbReference>
<dbReference type="EC" id="4.1.2.14" evidence="5"/>
<name>A0AA36Y589_9FIRM</name>
<dbReference type="InterPro" id="IPR000887">
    <property type="entry name" value="Aldlse_KDPG_KHG"/>
</dbReference>
<comment type="caution">
    <text evidence="10">The sequence shown here is derived from an EMBL/GenBank/DDBJ whole genome shotgun (WGS) entry which is preliminary data.</text>
</comment>
<dbReference type="CDD" id="cd00452">
    <property type="entry name" value="KDPG_aldolase"/>
    <property type="match status" value="1"/>
</dbReference>
<dbReference type="InterPro" id="IPR013785">
    <property type="entry name" value="Aldolase_TIM"/>
</dbReference>
<protein>
    <recommendedName>
        <fullName evidence="5">2-dehydro-3-deoxy-phosphogluconate aldolase</fullName>
        <ecNumber evidence="5">4.1.2.14</ecNumber>
    </recommendedName>
</protein>
<keyword evidence="7" id="KW-0704">Schiff base</keyword>
<evidence type="ECO:0000256" key="1">
    <source>
        <dbReference type="ARBA" id="ARBA00000654"/>
    </source>
</evidence>
<dbReference type="InterPro" id="IPR031337">
    <property type="entry name" value="KDPG/KHG_AS_1"/>
</dbReference>
<feature type="domain" description="VOC" evidence="9">
    <location>
        <begin position="211"/>
        <end position="320"/>
    </location>
</feature>
<dbReference type="SUPFAM" id="SSF51569">
    <property type="entry name" value="Aldolase"/>
    <property type="match status" value="1"/>
</dbReference>
<dbReference type="NCBIfam" id="NF004325">
    <property type="entry name" value="PRK05718.1"/>
    <property type="match status" value="1"/>
</dbReference>
<dbReference type="NCBIfam" id="TIGR01182">
    <property type="entry name" value="eda"/>
    <property type="match status" value="1"/>
</dbReference>
<evidence type="ECO:0000256" key="3">
    <source>
        <dbReference type="ARBA" id="ARBA00006906"/>
    </source>
</evidence>
<comment type="pathway">
    <text evidence="2">Carbohydrate acid metabolism; 2-dehydro-3-deoxy-D-gluconate degradation; D-glyceraldehyde 3-phosphate and pyruvate from 2-dehydro-3-deoxy-D-gluconate: step 2/2.</text>
</comment>
<dbReference type="InterPro" id="IPR031338">
    <property type="entry name" value="KDPG/KHG_AS_2"/>
</dbReference>
<evidence type="ECO:0000256" key="8">
    <source>
        <dbReference type="ARBA" id="ARBA00023277"/>
    </source>
</evidence>
<dbReference type="RefSeq" id="WP_009532581.1">
    <property type="nucleotide sequence ID" value="NZ_JH590862.1"/>
</dbReference>
<dbReference type="GeneID" id="86940523"/>
<comment type="catalytic activity">
    <reaction evidence="1">
        <text>2-dehydro-3-deoxy-6-phospho-D-gluconate = D-glyceraldehyde 3-phosphate + pyruvate</text>
        <dbReference type="Rhea" id="RHEA:17089"/>
        <dbReference type="ChEBI" id="CHEBI:15361"/>
        <dbReference type="ChEBI" id="CHEBI:57569"/>
        <dbReference type="ChEBI" id="CHEBI:59776"/>
        <dbReference type="EC" id="4.1.2.14"/>
    </reaction>
</comment>
<dbReference type="PROSITE" id="PS00160">
    <property type="entry name" value="ALDOLASE_KDPG_KHG_2"/>
    <property type="match status" value="1"/>
</dbReference>
<evidence type="ECO:0000256" key="4">
    <source>
        <dbReference type="ARBA" id="ARBA00011233"/>
    </source>
</evidence>
<evidence type="ECO:0000259" key="9">
    <source>
        <dbReference type="PROSITE" id="PS51819"/>
    </source>
</evidence>
<dbReference type="GO" id="GO:0008675">
    <property type="term" value="F:2-dehydro-3-deoxy-phosphogluconate aldolase activity"/>
    <property type="evidence" value="ECO:0007669"/>
    <property type="project" value="UniProtKB-EC"/>
</dbReference>
<evidence type="ECO:0000256" key="2">
    <source>
        <dbReference type="ARBA" id="ARBA00004736"/>
    </source>
</evidence>
<dbReference type="EMBL" id="AGEL01000006">
    <property type="protein sequence ID" value="EHO17149.1"/>
    <property type="molecule type" value="Genomic_DNA"/>
</dbReference>
<dbReference type="PROSITE" id="PS51819">
    <property type="entry name" value="VOC"/>
    <property type="match status" value="1"/>
</dbReference>
<dbReference type="PROSITE" id="PS00159">
    <property type="entry name" value="ALDOLASE_KDPG_KHG_1"/>
    <property type="match status" value="1"/>
</dbReference>
<keyword evidence="11" id="KW-1185">Reference proteome</keyword>
<proteinExistence type="inferred from homology"/>
<evidence type="ECO:0000256" key="6">
    <source>
        <dbReference type="ARBA" id="ARBA00023239"/>
    </source>
</evidence>
<sequence>MDACIKELYRIGIVPVVAIEDANDALPLAEALKKGGVSAIEITFRTEAAAEALRTLTREMPDMTVGAGTVVTKTQADAAIAAGAKFIVSPGFQPALVAYVREKGVAMCPGTATPGEMEQAMSLGLDAVKFFPAEQNGGPAMLKALSAPYRNLRFMPTGGVTLENLQRYFALKQVFACGGTWLAKKEDIRAHAFETVTARTRAAVRTMLNFKIKHVGINSKDDAEAKQNASLIASIFDLDCIETPVSFFSGTAVEVMKYQGKGSLGHVAIGTDNVDRAEYYLAKRGVRFDESTRKVDSLGRSTFLYLEGEIGGFAFHLVEN</sequence>